<feature type="domain" description="3D" evidence="1">
    <location>
        <begin position="7"/>
        <end position="79"/>
    </location>
</feature>
<accession>A0A060C4D5</accession>
<reference evidence="2" key="1">
    <citation type="journal article" date="2013" name="Environ. Microbiol.">
        <title>Seasonally variable intestinal metagenomes of the red palm weevil (Rhynchophorus ferrugineus).</title>
        <authorList>
            <person name="Jia S."/>
            <person name="Zhang X."/>
            <person name="Zhang G."/>
            <person name="Yin A."/>
            <person name="Zhang S."/>
            <person name="Li F."/>
            <person name="Wang L."/>
            <person name="Zhao D."/>
            <person name="Yun Q."/>
            <person name="Tala"/>
            <person name="Wang J."/>
            <person name="Sun G."/>
            <person name="Baabdullah M."/>
            <person name="Yu X."/>
            <person name="Hu S."/>
            <person name="Al-Mssallem I.S."/>
            <person name="Yu J."/>
        </authorList>
    </citation>
    <scope>NUCLEOTIDE SEQUENCE</scope>
</reference>
<dbReference type="GO" id="GO:0019867">
    <property type="term" value="C:outer membrane"/>
    <property type="evidence" value="ECO:0007669"/>
    <property type="project" value="InterPro"/>
</dbReference>
<dbReference type="Pfam" id="PF06725">
    <property type="entry name" value="3D"/>
    <property type="match status" value="1"/>
</dbReference>
<dbReference type="CDD" id="cd14485">
    <property type="entry name" value="mltA_like_LT_A"/>
    <property type="match status" value="1"/>
</dbReference>
<dbReference type="GO" id="GO:0009253">
    <property type="term" value="P:peptidoglycan catabolic process"/>
    <property type="evidence" value="ECO:0007669"/>
    <property type="project" value="TreeGrafter"/>
</dbReference>
<dbReference type="InterPro" id="IPR036908">
    <property type="entry name" value="RlpA-like_sf"/>
</dbReference>
<dbReference type="GO" id="GO:0008933">
    <property type="term" value="F:peptidoglycan lytic transglycosylase activity"/>
    <property type="evidence" value="ECO:0007669"/>
    <property type="project" value="TreeGrafter"/>
</dbReference>
<sequence length="89" mass="9170">MPLSDGRSLAVDRLIHTFQTPVWIETTFPGGAAYRRLLIAQDTGSAIVGPARGDIFFGSGDAAGAVAGAMQAKGRFVVLLPRGDGAAGR</sequence>
<dbReference type="PANTHER" id="PTHR30124:SF0">
    <property type="entry name" value="MEMBRANE-BOUND LYTIC MUREIN TRANSGLYCOSYLASE A"/>
    <property type="match status" value="1"/>
</dbReference>
<protein>
    <recommendedName>
        <fullName evidence="1">3D domain-containing protein</fullName>
    </recommendedName>
</protein>
<evidence type="ECO:0000313" key="2">
    <source>
        <dbReference type="EMBL" id="AIA90084.1"/>
    </source>
</evidence>
<dbReference type="SUPFAM" id="SSF50685">
    <property type="entry name" value="Barwin-like endoglucanases"/>
    <property type="match status" value="1"/>
</dbReference>
<dbReference type="GO" id="GO:0004553">
    <property type="term" value="F:hydrolase activity, hydrolyzing O-glycosyl compounds"/>
    <property type="evidence" value="ECO:0007669"/>
    <property type="project" value="InterPro"/>
</dbReference>
<dbReference type="InterPro" id="IPR010611">
    <property type="entry name" value="3D_dom"/>
</dbReference>
<name>A0A060C4D5_9HYPH</name>
<dbReference type="InterPro" id="IPR026044">
    <property type="entry name" value="MltA"/>
</dbReference>
<dbReference type="Gene3D" id="2.40.40.10">
    <property type="entry name" value="RlpA-like domain"/>
    <property type="match status" value="1"/>
</dbReference>
<organism evidence="2">
    <name type="scientific">uncultured Rhizobium sp</name>
    <dbReference type="NCBI Taxonomy" id="155567"/>
    <lineage>
        <taxon>Bacteria</taxon>
        <taxon>Pseudomonadati</taxon>
        <taxon>Pseudomonadota</taxon>
        <taxon>Alphaproteobacteria</taxon>
        <taxon>Hyphomicrobiales</taxon>
        <taxon>Rhizobiaceae</taxon>
        <taxon>Rhizobium/Agrobacterium group</taxon>
        <taxon>Rhizobium</taxon>
        <taxon>environmental samples</taxon>
    </lineage>
</organism>
<dbReference type="PANTHER" id="PTHR30124">
    <property type="entry name" value="MEMBRANE-BOUND LYTIC MUREIN TRANSGLYCOSYLASE A"/>
    <property type="match status" value="1"/>
</dbReference>
<evidence type="ECO:0000259" key="1">
    <source>
        <dbReference type="Pfam" id="PF06725"/>
    </source>
</evidence>
<dbReference type="GO" id="GO:0009254">
    <property type="term" value="P:peptidoglycan turnover"/>
    <property type="evidence" value="ECO:0007669"/>
    <property type="project" value="InterPro"/>
</dbReference>
<dbReference type="EMBL" id="KF122787">
    <property type="protein sequence ID" value="AIA90084.1"/>
    <property type="molecule type" value="Genomic_DNA"/>
</dbReference>
<proteinExistence type="predicted"/>
<dbReference type="AlphaFoldDB" id="A0A060C4D5"/>